<dbReference type="InterPro" id="IPR050515">
    <property type="entry name" value="Beta-lactam/transpept"/>
</dbReference>
<evidence type="ECO:0000313" key="16">
    <source>
        <dbReference type="EMBL" id="MBU2689805.1"/>
    </source>
</evidence>
<keyword evidence="8" id="KW-0133">Cell shape</keyword>
<dbReference type="GO" id="GO:0006508">
    <property type="term" value="P:proteolysis"/>
    <property type="evidence" value="ECO:0007669"/>
    <property type="project" value="UniProtKB-KW"/>
</dbReference>
<evidence type="ECO:0000256" key="3">
    <source>
        <dbReference type="ARBA" id="ARBA00022475"/>
    </source>
</evidence>
<evidence type="ECO:0000259" key="15">
    <source>
        <dbReference type="Pfam" id="PF03717"/>
    </source>
</evidence>
<evidence type="ECO:0000256" key="10">
    <source>
        <dbReference type="ARBA" id="ARBA00022989"/>
    </source>
</evidence>
<dbReference type="Gene3D" id="3.30.1390.30">
    <property type="entry name" value="Penicillin-binding protein 2a, domain 3"/>
    <property type="match status" value="1"/>
</dbReference>
<dbReference type="AlphaFoldDB" id="A0A948RS09"/>
<evidence type="ECO:0000256" key="12">
    <source>
        <dbReference type="ARBA" id="ARBA00023316"/>
    </source>
</evidence>
<feature type="transmembrane region" description="Helical" evidence="13">
    <location>
        <begin position="28"/>
        <end position="46"/>
    </location>
</feature>
<evidence type="ECO:0000259" key="14">
    <source>
        <dbReference type="Pfam" id="PF00905"/>
    </source>
</evidence>
<dbReference type="PANTHER" id="PTHR30627">
    <property type="entry name" value="PEPTIDOGLYCAN D,D-TRANSPEPTIDASE"/>
    <property type="match status" value="1"/>
</dbReference>
<keyword evidence="11 13" id="KW-0472">Membrane</keyword>
<evidence type="ECO:0000256" key="4">
    <source>
        <dbReference type="ARBA" id="ARBA00022519"/>
    </source>
</evidence>
<reference evidence="16" key="1">
    <citation type="submission" date="2021-05" db="EMBL/GenBank/DDBJ databases">
        <title>Energy efficiency and biological interactions define the core microbiome of deep oligotrophic groundwater.</title>
        <authorList>
            <person name="Mehrshad M."/>
            <person name="Lopez-Fernandez M."/>
            <person name="Bell E."/>
            <person name="Bernier-Latmani R."/>
            <person name="Bertilsson S."/>
            <person name="Dopson M."/>
        </authorList>
    </citation>
    <scope>NUCLEOTIDE SEQUENCE</scope>
    <source>
        <strain evidence="16">Modern_marine.mb.64</strain>
    </source>
</reference>
<keyword evidence="3" id="KW-1003">Cell membrane</keyword>
<feature type="domain" description="Penicillin-binding protein dimerisation" evidence="15">
    <location>
        <begin position="70"/>
        <end position="248"/>
    </location>
</feature>
<comment type="caution">
    <text evidence="16">The sequence shown here is derived from an EMBL/GenBank/DDBJ whole genome shotgun (WGS) entry which is preliminary data.</text>
</comment>
<keyword evidence="16" id="KW-0121">Carboxypeptidase</keyword>
<gene>
    <name evidence="16" type="primary">mrdA</name>
    <name evidence="16" type="ORF">KJ970_02680</name>
</gene>
<comment type="subcellular location">
    <subcellularLocation>
        <location evidence="2">Cell membrane</location>
    </subcellularLocation>
    <subcellularLocation>
        <location evidence="1">Membrane</location>
        <topology evidence="1">Single-pass membrane protein</topology>
    </subcellularLocation>
</comment>
<evidence type="ECO:0000256" key="13">
    <source>
        <dbReference type="SAM" id="Phobius"/>
    </source>
</evidence>
<dbReference type="Gene3D" id="3.90.1310.10">
    <property type="entry name" value="Penicillin-binding protein 2a (Domain 2)"/>
    <property type="match status" value="1"/>
</dbReference>
<evidence type="ECO:0000256" key="9">
    <source>
        <dbReference type="ARBA" id="ARBA00022984"/>
    </source>
</evidence>
<dbReference type="Gene3D" id="3.40.710.10">
    <property type="entry name" value="DD-peptidase/beta-lactamase superfamily"/>
    <property type="match status" value="1"/>
</dbReference>
<dbReference type="InterPro" id="IPR012338">
    <property type="entry name" value="Beta-lactam/transpept-like"/>
</dbReference>
<proteinExistence type="predicted"/>
<keyword evidence="5" id="KW-0645">Protease</keyword>
<evidence type="ECO:0000256" key="1">
    <source>
        <dbReference type="ARBA" id="ARBA00004167"/>
    </source>
</evidence>
<evidence type="ECO:0000256" key="11">
    <source>
        <dbReference type="ARBA" id="ARBA00023136"/>
    </source>
</evidence>
<dbReference type="NCBIfam" id="TIGR03423">
    <property type="entry name" value="pbp2_mrdA"/>
    <property type="match status" value="1"/>
</dbReference>
<dbReference type="GO" id="GO:0008658">
    <property type="term" value="F:penicillin binding"/>
    <property type="evidence" value="ECO:0007669"/>
    <property type="project" value="InterPro"/>
</dbReference>
<keyword evidence="4" id="KW-0997">Cell inner membrane</keyword>
<dbReference type="EC" id="3.4.16.4" evidence="16"/>
<sequence length="641" mass="70712">MENQPRLPDQRVTAVILSAESKEIRIRVVGAAALIVFLVILGRLFFLQGLRGEDLRNKSTNSRIRPEILAAPRGRILDRRGEIIAGNRPSFYLTLDPLHSAYRDRRSAGAGLPSRGELRLQQTLETLSVVLDVSLERLKRRLELLQTGPAPMRFFQYLTFEQRSRIWERKELIPGVSVDSHPLRYYPHGILASHLLGYLGEVTREELEGENIYHSGSLLGRAGLERSYENDLRNQDGKTYVEVDAIGRKRDLYEGSPQRTPEMGFDLVTSIDLKLQRVAEAAFDSLVPRLREGGAADTSQPAGGIVVLDCRTGDVLSLVSRPAFDPGQFTRGLSQEAWEKIRSGRHPLLCRPLQSKYPPGSVFKIVTALVAFEEGLVDRSTKLSACTGSYLLGNRVFRCWNEFGHGILDLIQAIGQSCDIYFYQLGRMLGFERLTEGARAFRMDQVTGIDIEGEAAGWIPRREDYIRLYGDPPGPGVALNLSIGQGELLFTPLELAVLYAAVANGGDILTPRIGLKCLAPDGAVIWQRGPSPEIRGRLSLSERGHKMALEALEEVIQGERGTARSVRIKGFRLGGKTGTAQNPHGRDHALFAAIAPIDDPQFIVVVVVEEAGHGGSVAAPIAKAILEQLLVHPDPAREVLP</sequence>
<evidence type="ECO:0000313" key="17">
    <source>
        <dbReference type="Proteomes" id="UP000777784"/>
    </source>
</evidence>
<dbReference type="InterPro" id="IPR036138">
    <property type="entry name" value="PBP_dimer_sf"/>
</dbReference>
<dbReference type="EMBL" id="JAHJDP010000018">
    <property type="protein sequence ID" value="MBU2689805.1"/>
    <property type="molecule type" value="Genomic_DNA"/>
</dbReference>
<evidence type="ECO:0000256" key="6">
    <source>
        <dbReference type="ARBA" id="ARBA00022692"/>
    </source>
</evidence>
<accession>A0A948RS09</accession>
<dbReference type="GO" id="GO:0005886">
    <property type="term" value="C:plasma membrane"/>
    <property type="evidence" value="ECO:0007669"/>
    <property type="project" value="UniProtKB-SubCell"/>
</dbReference>
<keyword evidence="10 13" id="KW-1133">Transmembrane helix</keyword>
<keyword evidence="7 16" id="KW-0378">Hydrolase</keyword>
<dbReference type="SUPFAM" id="SSF56519">
    <property type="entry name" value="Penicillin binding protein dimerisation domain"/>
    <property type="match status" value="1"/>
</dbReference>
<dbReference type="Proteomes" id="UP000777784">
    <property type="component" value="Unassembled WGS sequence"/>
</dbReference>
<evidence type="ECO:0000256" key="7">
    <source>
        <dbReference type="ARBA" id="ARBA00022801"/>
    </source>
</evidence>
<dbReference type="Pfam" id="PF00905">
    <property type="entry name" value="Transpeptidase"/>
    <property type="match status" value="1"/>
</dbReference>
<evidence type="ECO:0000256" key="5">
    <source>
        <dbReference type="ARBA" id="ARBA00022670"/>
    </source>
</evidence>
<name>A0A948RS09_UNCEI</name>
<evidence type="ECO:0000256" key="8">
    <source>
        <dbReference type="ARBA" id="ARBA00022960"/>
    </source>
</evidence>
<protein>
    <submittedName>
        <fullName evidence="16">Penicillin-binding protein 2</fullName>
        <ecNumber evidence="16">3.4.16.4</ecNumber>
    </submittedName>
</protein>
<dbReference type="GO" id="GO:0008360">
    <property type="term" value="P:regulation of cell shape"/>
    <property type="evidence" value="ECO:0007669"/>
    <property type="project" value="UniProtKB-KW"/>
</dbReference>
<organism evidence="16 17">
    <name type="scientific">Eiseniibacteriota bacterium</name>
    <dbReference type="NCBI Taxonomy" id="2212470"/>
    <lineage>
        <taxon>Bacteria</taxon>
        <taxon>Candidatus Eiseniibacteriota</taxon>
    </lineage>
</organism>
<dbReference type="GO" id="GO:0071555">
    <property type="term" value="P:cell wall organization"/>
    <property type="evidence" value="ECO:0007669"/>
    <property type="project" value="UniProtKB-KW"/>
</dbReference>
<keyword evidence="9" id="KW-0573">Peptidoglycan synthesis</keyword>
<dbReference type="GO" id="GO:0071972">
    <property type="term" value="F:peptidoglycan L,D-transpeptidase activity"/>
    <property type="evidence" value="ECO:0007669"/>
    <property type="project" value="TreeGrafter"/>
</dbReference>
<keyword evidence="12" id="KW-0961">Cell wall biogenesis/degradation</keyword>
<dbReference type="GO" id="GO:0009252">
    <property type="term" value="P:peptidoglycan biosynthetic process"/>
    <property type="evidence" value="ECO:0007669"/>
    <property type="project" value="UniProtKB-KW"/>
</dbReference>
<dbReference type="GO" id="GO:0009002">
    <property type="term" value="F:serine-type D-Ala-D-Ala carboxypeptidase activity"/>
    <property type="evidence" value="ECO:0007669"/>
    <property type="project" value="UniProtKB-EC"/>
</dbReference>
<feature type="domain" description="Penicillin-binding protein transpeptidase" evidence="14">
    <location>
        <begin position="303"/>
        <end position="627"/>
    </location>
</feature>
<dbReference type="InterPro" id="IPR005311">
    <property type="entry name" value="PBP_dimer"/>
</dbReference>
<dbReference type="Pfam" id="PF03717">
    <property type="entry name" value="PBP_dimer"/>
    <property type="match status" value="1"/>
</dbReference>
<dbReference type="SUPFAM" id="SSF56601">
    <property type="entry name" value="beta-lactamase/transpeptidase-like"/>
    <property type="match status" value="1"/>
</dbReference>
<keyword evidence="6 13" id="KW-0812">Transmembrane</keyword>
<dbReference type="InterPro" id="IPR001460">
    <property type="entry name" value="PCN-bd_Tpept"/>
</dbReference>
<dbReference type="PANTHER" id="PTHR30627:SF2">
    <property type="entry name" value="PEPTIDOGLYCAN D,D-TRANSPEPTIDASE MRDA"/>
    <property type="match status" value="1"/>
</dbReference>
<dbReference type="InterPro" id="IPR017790">
    <property type="entry name" value="Penicillin-binding_protein_2"/>
</dbReference>
<evidence type="ECO:0000256" key="2">
    <source>
        <dbReference type="ARBA" id="ARBA00004236"/>
    </source>
</evidence>